<keyword evidence="6" id="KW-1185">Reference proteome</keyword>
<evidence type="ECO:0000256" key="3">
    <source>
        <dbReference type="SAM" id="MobiDB-lite"/>
    </source>
</evidence>
<keyword evidence="1" id="KW-0805">Transcription regulation</keyword>
<organism evidence="5 6">
    <name type="scientific">Streptomyces hoynatensis</name>
    <dbReference type="NCBI Taxonomy" id="1141874"/>
    <lineage>
        <taxon>Bacteria</taxon>
        <taxon>Bacillati</taxon>
        <taxon>Actinomycetota</taxon>
        <taxon>Actinomycetes</taxon>
        <taxon>Kitasatosporales</taxon>
        <taxon>Streptomycetaceae</taxon>
        <taxon>Streptomyces</taxon>
    </lineage>
</organism>
<evidence type="ECO:0000313" key="6">
    <source>
        <dbReference type="Proteomes" id="UP000272474"/>
    </source>
</evidence>
<dbReference type="OrthoDB" id="3743969at2"/>
<accession>A0A3A9ZF54</accession>
<dbReference type="Gene3D" id="1.10.10.1320">
    <property type="entry name" value="Anti-sigma factor, zinc-finger domain"/>
    <property type="match status" value="1"/>
</dbReference>
<proteinExistence type="predicted"/>
<dbReference type="InterPro" id="IPR041916">
    <property type="entry name" value="Anti_sigma_zinc_sf"/>
</dbReference>
<evidence type="ECO:0000256" key="2">
    <source>
        <dbReference type="ARBA" id="ARBA00023163"/>
    </source>
</evidence>
<comment type="caution">
    <text evidence="5">The sequence shown here is derived from an EMBL/GenBank/DDBJ whole genome shotgun (WGS) entry which is preliminary data.</text>
</comment>
<feature type="compositionally biased region" description="Pro residues" evidence="3">
    <location>
        <begin position="90"/>
        <end position="104"/>
    </location>
</feature>
<feature type="domain" description="Putative zinc-finger" evidence="4">
    <location>
        <begin position="16"/>
        <end position="44"/>
    </location>
</feature>
<sequence length="312" mass="30076">MTSAAEGGPADHHLGENLAALVDGELSHDSRDRVLAHLATCPSCKAEADAQRELKNVFASSPLPALSEGLLARLQALPATNGLPTSSPSSPAPPSPPPSPPAAPPASGASAALPRPGRSASSPLPSPVAPAGDESGALAVGLLPGRSGRGSLLGPPALAGERGFRIHQGQGRASRGHRLAFAAAGAVSLAAFAIGGAVTSTGVSAAPAHSGSAVTSGGLSGFGGYATARPVGSRVQEEGAPPVVLSGRIAPLAGQAGGGGDLLPLLAAAPTVGPVLATDVSTTLLGPSGEAPLGSQRPGTTAPGWRGAVSPR</sequence>
<evidence type="ECO:0000256" key="1">
    <source>
        <dbReference type="ARBA" id="ARBA00023015"/>
    </source>
</evidence>
<feature type="region of interest" description="Disordered" evidence="3">
    <location>
        <begin position="79"/>
        <end position="132"/>
    </location>
</feature>
<feature type="compositionally biased region" description="Low complexity" evidence="3">
    <location>
        <begin position="105"/>
        <end position="123"/>
    </location>
</feature>
<reference evidence="5 6" key="1">
    <citation type="journal article" date="2014" name="Int. J. Syst. Evol. Microbiol.">
        <title>Streptomyces hoynatensis sp. nov., isolated from deep marine sediment.</title>
        <authorList>
            <person name="Veyisoglu A."/>
            <person name="Sahin N."/>
        </authorList>
    </citation>
    <scope>NUCLEOTIDE SEQUENCE [LARGE SCALE GENOMIC DNA]</scope>
    <source>
        <strain evidence="5 6">KCTC 29097</strain>
    </source>
</reference>
<dbReference type="AlphaFoldDB" id="A0A3A9ZF54"/>
<dbReference type="EMBL" id="RBAL01000001">
    <property type="protein sequence ID" value="RKN47082.1"/>
    <property type="molecule type" value="Genomic_DNA"/>
</dbReference>
<gene>
    <name evidence="5" type="ORF">D7294_02580</name>
</gene>
<dbReference type="Proteomes" id="UP000272474">
    <property type="component" value="Unassembled WGS sequence"/>
</dbReference>
<feature type="region of interest" description="Disordered" evidence="3">
    <location>
        <begin position="287"/>
        <end position="312"/>
    </location>
</feature>
<evidence type="ECO:0000259" key="4">
    <source>
        <dbReference type="Pfam" id="PF13490"/>
    </source>
</evidence>
<evidence type="ECO:0000313" key="5">
    <source>
        <dbReference type="EMBL" id="RKN47082.1"/>
    </source>
</evidence>
<protein>
    <submittedName>
        <fullName evidence="5">Zf-HC2 domain-containing protein</fullName>
    </submittedName>
</protein>
<dbReference type="Pfam" id="PF13490">
    <property type="entry name" value="zf-HC2"/>
    <property type="match status" value="1"/>
</dbReference>
<keyword evidence="2" id="KW-0804">Transcription</keyword>
<dbReference type="InterPro" id="IPR027383">
    <property type="entry name" value="Znf_put"/>
</dbReference>
<name>A0A3A9ZF54_9ACTN</name>
<dbReference type="RefSeq" id="WP_120674896.1">
    <property type="nucleotide sequence ID" value="NZ_RBAL01000001.1"/>
</dbReference>